<evidence type="ECO:0008006" key="3">
    <source>
        <dbReference type="Google" id="ProtNLM"/>
    </source>
</evidence>
<gene>
    <name evidence="1" type="ORF">SMCB_0145</name>
</gene>
<dbReference type="HOGENOM" id="CLU_2095869_0_0_4"/>
<dbReference type="RefSeq" id="WP_144400205.1">
    <property type="nucleotide sequence ID" value="NZ_AP014569.1"/>
</dbReference>
<protein>
    <recommendedName>
        <fullName evidence="3">ISXO2-like transposase domain-containing protein</fullName>
    </recommendedName>
</protein>
<dbReference type="OrthoDB" id="8964415at2"/>
<dbReference type="Proteomes" id="UP000066014">
    <property type="component" value="Chromosome"/>
</dbReference>
<name>A0A060NS88_9BURK</name>
<evidence type="ECO:0000313" key="1">
    <source>
        <dbReference type="EMBL" id="BAO82373.1"/>
    </source>
</evidence>
<proteinExistence type="predicted"/>
<sequence>MLERATAHALTEALRPLLGADAVLSTDGNASYWTVAEQLKVESGFFVSQYHGKGGNGPWHVQSVNRYDSSLKSWMTRFRGVATKYLANYLGWRRLLDRFKDNLTPEQFMFHALRTSYQ</sequence>
<evidence type="ECO:0000313" key="2">
    <source>
        <dbReference type="Proteomes" id="UP000066014"/>
    </source>
</evidence>
<dbReference type="KEGG" id="cbab:SMCB_0145"/>
<keyword evidence="2" id="KW-1185">Reference proteome</keyword>
<organism evidence="1 2">
    <name type="scientific">Serpentinimonas maccroryi</name>
    <dbReference type="NCBI Taxonomy" id="1458426"/>
    <lineage>
        <taxon>Bacteria</taxon>
        <taxon>Pseudomonadati</taxon>
        <taxon>Pseudomonadota</taxon>
        <taxon>Betaproteobacteria</taxon>
        <taxon>Burkholderiales</taxon>
        <taxon>Comamonadaceae</taxon>
        <taxon>Serpentinimonas</taxon>
    </lineage>
</organism>
<reference evidence="1 2" key="1">
    <citation type="journal article" date="2014" name="Nat. Commun.">
        <title>Physiological and genomic features of highly alkaliphilic hydrogen-utilizing Betaproteobacteria from a continental serpentinizing site.</title>
        <authorList>
            <person name="Suzuki S."/>
            <person name="Kuenen J.G."/>
            <person name="Schipper K."/>
            <person name="van der Velde S."/>
            <person name="Ishii S."/>
            <person name="Wu A."/>
            <person name="Sorokin D.Y."/>
            <person name="Tenney A."/>
            <person name="Meng X.Y."/>
            <person name="Morrill P.L."/>
            <person name="Kamagata Y."/>
            <person name="Muyzer G."/>
            <person name="Nealson K.H."/>
        </authorList>
    </citation>
    <scope>NUCLEOTIDE SEQUENCE [LARGE SCALE GENOMIC DNA]</scope>
    <source>
        <strain evidence="1 2">B1</strain>
    </source>
</reference>
<accession>A0A060NS88</accession>
<dbReference type="EMBL" id="AP014569">
    <property type="protein sequence ID" value="BAO82373.1"/>
    <property type="molecule type" value="Genomic_DNA"/>
</dbReference>
<dbReference type="AlphaFoldDB" id="A0A060NS88"/>